<proteinExistence type="predicted"/>
<gene>
    <name evidence="1" type="ORF">Airi02_056640</name>
</gene>
<comment type="caution">
    <text evidence="1">The sequence shown here is derived from an EMBL/GenBank/DDBJ whole genome shotgun (WGS) entry which is preliminary data.</text>
</comment>
<keyword evidence="2" id="KW-1185">Reference proteome</keyword>
<dbReference type="AlphaFoldDB" id="A0A9W6S3Y4"/>
<accession>A0A9W6S3Y4</accession>
<evidence type="ECO:0000313" key="2">
    <source>
        <dbReference type="Proteomes" id="UP001165074"/>
    </source>
</evidence>
<evidence type="ECO:0000313" key="1">
    <source>
        <dbReference type="EMBL" id="GLY87735.1"/>
    </source>
</evidence>
<dbReference type="RefSeq" id="WP_285577030.1">
    <property type="nucleotide sequence ID" value="NZ_BSTK01000009.1"/>
</dbReference>
<organism evidence="1 2">
    <name type="scientific">Actinoallomurus iriomotensis</name>
    <dbReference type="NCBI Taxonomy" id="478107"/>
    <lineage>
        <taxon>Bacteria</taxon>
        <taxon>Bacillati</taxon>
        <taxon>Actinomycetota</taxon>
        <taxon>Actinomycetes</taxon>
        <taxon>Streptosporangiales</taxon>
        <taxon>Thermomonosporaceae</taxon>
        <taxon>Actinoallomurus</taxon>
    </lineage>
</organism>
<reference evidence="1" key="1">
    <citation type="submission" date="2023-03" db="EMBL/GenBank/DDBJ databases">
        <title>Actinoallomurus iriomotensis NBRC 103684.</title>
        <authorList>
            <person name="Ichikawa N."/>
            <person name="Sato H."/>
            <person name="Tonouchi N."/>
        </authorList>
    </citation>
    <scope>NUCLEOTIDE SEQUENCE</scope>
    <source>
        <strain evidence="1">NBRC 103684</strain>
    </source>
</reference>
<dbReference type="EMBL" id="BSTK01000009">
    <property type="protein sequence ID" value="GLY87735.1"/>
    <property type="molecule type" value="Genomic_DNA"/>
</dbReference>
<name>A0A9W6S3Y4_9ACTN</name>
<protein>
    <submittedName>
        <fullName evidence="1">Uncharacterized protein</fullName>
    </submittedName>
</protein>
<sequence length="145" mass="16038">MAVTADQVATLRAFLARDFDRYERLHAQLDPVAAKTGYTALIAAAFIEAVDRRFHQDSTDSDVVEFVGAVRAQFDRDGDEIDPIVAERMIRAVYTDEDIDDIDTETLVGNQVVLLSALIAEENLDDSELDAFLAKAGELADQWTS</sequence>
<dbReference type="Proteomes" id="UP001165074">
    <property type="component" value="Unassembled WGS sequence"/>
</dbReference>